<comment type="catalytic activity">
    <reaction evidence="6">
        <text>guanosine(527) in 16S rRNA + S-adenosyl-L-methionine = N(7)-methylguanosine(527) in 16S rRNA + S-adenosyl-L-homocysteine</text>
        <dbReference type="Rhea" id="RHEA:42732"/>
        <dbReference type="Rhea" id="RHEA-COMP:10209"/>
        <dbReference type="Rhea" id="RHEA-COMP:10210"/>
        <dbReference type="ChEBI" id="CHEBI:57856"/>
        <dbReference type="ChEBI" id="CHEBI:59789"/>
        <dbReference type="ChEBI" id="CHEBI:74269"/>
        <dbReference type="ChEBI" id="CHEBI:74480"/>
        <dbReference type="EC" id="2.1.1.170"/>
    </reaction>
</comment>
<reference evidence="8 9" key="1">
    <citation type="submission" date="2019-02" db="EMBL/GenBank/DDBJ databases">
        <title>Prokaryotic population dynamics and viral predation in marine succession experiment using metagenomics: the confinement effect.</title>
        <authorList>
            <person name="Haro-Moreno J.M."/>
            <person name="Rodriguez-Valera F."/>
            <person name="Lopez-Perez M."/>
        </authorList>
    </citation>
    <scope>NUCLEOTIDE SEQUENCE [LARGE SCALE GENOMIC DNA]</scope>
    <source>
        <strain evidence="8">MED-G168</strain>
    </source>
</reference>
<dbReference type="GO" id="GO:0070043">
    <property type="term" value="F:rRNA (guanine-N7-)-methyltransferase activity"/>
    <property type="evidence" value="ECO:0007669"/>
    <property type="project" value="UniProtKB-UniRule"/>
</dbReference>
<dbReference type="Proteomes" id="UP000319023">
    <property type="component" value="Unassembled WGS sequence"/>
</dbReference>
<proteinExistence type="inferred from homology"/>
<comment type="caution">
    <text evidence="6">Lacks conserved residue(s) required for the propagation of feature annotation.</text>
</comment>
<evidence type="ECO:0000256" key="7">
    <source>
        <dbReference type="SAM" id="MobiDB-lite"/>
    </source>
</evidence>
<dbReference type="AlphaFoldDB" id="A0A520LSC7"/>
<dbReference type="PANTHER" id="PTHR31760">
    <property type="entry name" value="S-ADENOSYL-L-METHIONINE-DEPENDENT METHYLTRANSFERASES SUPERFAMILY PROTEIN"/>
    <property type="match status" value="1"/>
</dbReference>
<gene>
    <name evidence="6 8" type="primary">rsmG</name>
    <name evidence="8" type="ORF">EVB01_01715</name>
</gene>
<dbReference type="SUPFAM" id="SSF53335">
    <property type="entry name" value="S-adenosyl-L-methionine-dependent methyltransferases"/>
    <property type="match status" value="1"/>
</dbReference>
<accession>A0A520LSC7</accession>
<protein>
    <recommendedName>
        <fullName evidence="6">Ribosomal RNA small subunit methyltransferase G</fullName>
        <ecNumber evidence="6">2.1.1.170</ecNumber>
    </recommendedName>
    <alternativeName>
        <fullName evidence="6">16S rRNA 7-methylguanosine methyltransferase</fullName>
        <shortName evidence="6">16S rRNA m7G methyltransferase</shortName>
    </alternativeName>
</protein>
<evidence type="ECO:0000256" key="4">
    <source>
        <dbReference type="ARBA" id="ARBA00022679"/>
    </source>
</evidence>
<evidence type="ECO:0000256" key="2">
    <source>
        <dbReference type="ARBA" id="ARBA00022552"/>
    </source>
</evidence>
<keyword evidence="5 6" id="KW-0949">S-adenosyl-L-methionine</keyword>
<dbReference type="InterPro" id="IPR003682">
    <property type="entry name" value="rRNA_ssu_MeTfrase_G"/>
</dbReference>
<evidence type="ECO:0000256" key="5">
    <source>
        <dbReference type="ARBA" id="ARBA00022691"/>
    </source>
</evidence>
<feature type="region of interest" description="Disordered" evidence="7">
    <location>
        <begin position="1"/>
        <end position="22"/>
    </location>
</feature>
<feature type="binding site" evidence="6">
    <location>
        <position position="144"/>
    </location>
    <ligand>
        <name>S-adenosyl-L-methionine</name>
        <dbReference type="ChEBI" id="CHEBI:59789"/>
    </ligand>
</feature>
<keyword evidence="4 6" id="KW-0808">Transferase</keyword>
<feature type="binding site" evidence="6">
    <location>
        <position position="82"/>
    </location>
    <ligand>
        <name>S-adenosyl-L-methionine</name>
        <dbReference type="ChEBI" id="CHEBI:59789"/>
    </ligand>
</feature>
<name>A0A520LSC7_9GAMM</name>
<evidence type="ECO:0000313" key="9">
    <source>
        <dbReference type="Proteomes" id="UP000319023"/>
    </source>
</evidence>
<comment type="subcellular location">
    <subcellularLocation>
        <location evidence="6">Cytoplasm</location>
    </subcellularLocation>
</comment>
<keyword evidence="2 6" id="KW-0698">rRNA processing</keyword>
<dbReference type="Gene3D" id="3.40.50.150">
    <property type="entry name" value="Vaccinia Virus protein VP39"/>
    <property type="match status" value="1"/>
</dbReference>
<dbReference type="Pfam" id="PF02527">
    <property type="entry name" value="GidB"/>
    <property type="match status" value="1"/>
</dbReference>
<dbReference type="EMBL" id="SHBN01000025">
    <property type="protein sequence ID" value="RZO11898.1"/>
    <property type="molecule type" value="Genomic_DNA"/>
</dbReference>
<evidence type="ECO:0000256" key="1">
    <source>
        <dbReference type="ARBA" id="ARBA00022490"/>
    </source>
</evidence>
<dbReference type="GO" id="GO:0005829">
    <property type="term" value="C:cytosol"/>
    <property type="evidence" value="ECO:0007669"/>
    <property type="project" value="TreeGrafter"/>
</dbReference>
<dbReference type="PIRSF" id="PIRSF003078">
    <property type="entry name" value="GidB"/>
    <property type="match status" value="1"/>
</dbReference>
<dbReference type="HAMAP" id="MF_00074">
    <property type="entry name" value="16SrRNA_methyltr_G"/>
    <property type="match status" value="1"/>
</dbReference>
<sequence>MPSPLKRNNCSRRHKQITNQSKTNELTKTFVEEILKFNKAHNIVGRLTESEINLLDVLDCKSILPHTKTSKKVLDIGSGAGLPGLIIAIHQPQTEVTMSEKNKKKAYFIKKTIRTLQLTNAKILDEAITPKLITENKFDIITARALASAFNIIKMSKHLLSKDGKFLFMKGAIEKINEEVAQLKNNTYSYTVHKTENTETNRHILEITQK</sequence>
<dbReference type="EC" id="2.1.1.170" evidence="6"/>
<dbReference type="PANTHER" id="PTHR31760:SF0">
    <property type="entry name" value="S-ADENOSYL-L-METHIONINE-DEPENDENT METHYLTRANSFERASES SUPERFAMILY PROTEIN"/>
    <property type="match status" value="1"/>
</dbReference>
<evidence type="ECO:0000256" key="3">
    <source>
        <dbReference type="ARBA" id="ARBA00022603"/>
    </source>
</evidence>
<evidence type="ECO:0000256" key="6">
    <source>
        <dbReference type="HAMAP-Rule" id="MF_00074"/>
    </source>
</evidence>
<dbReference type="InterPro" id="IPR029063">
    <property type="entry name" value="SAM-dependent_MTases_sf"/>
</dbReference>
<keyword evidence="3 6" id="KW-0489">Methyltransferase</keyword>
<comment type="function">
    <text evidence="6">Specifically methylates the N7 position of guanine in position 527 of 16S rRNA.</text>
</comment>
<dbReference type="NCBIfam" id="TIGR00138">
    <property type="entry name" value="rsmG_gidB"/>
    <property type="match status" value="1"/>
</dbReference>
<feature type="binding site" evidence="6">
    <location>
        <position position="77"/>
    </location>
    <ligand>
        <name>S-adenosyl-L-methionine</name>
        <dbReference type="ChEBI" id="CHEBI:59789"/>
    </ligand>
</feature>
<dbReference type="CDD" id="cd02440">
    <property type="entry name" value="AdoMet_MTases"/>
    <property type="match status" value="1"/>
</dbReference>
<comment type="caution">
    <text evidence="8">The sequence shown here is derived from an EMBL/GenBank/DDBJ whole genome shotgun (WGS) entry which is preliminary data.</text>
</comment>
<keyword evidence="1 6" id="KW-0963">Cytoplasm</keyword>
<comment type="similarity">
    <text evidence="6">Belongs to the methyltransferase superfamily. RNA methyltransferase RsmG family.</text>
</comment>
<organism evidence="8 9">
    <name type="scientific">SAR86 cluster bacterium</name>
    <dbReference type="NCBI Taxonomy" id="2030880"/>
    <lineage>
        <taxon>Bacteria</taxon>
        <taxon>Pseudomonadati</taxon>
        <taxon>Pseudomonadota</taxon>
        <taxon>Gammaproteobacteria</taxon>
        <taxon>SAR86 cluster</taxon>
    </lineage>
</organism>
<evidence type="ECO:0000313" key="8">
    <source>
        <dbReference type="EMBL" id="RZO11898.1"/>
    </source>
</evidence>